<sequence length="402" mass="43536">MANTPEETPSAVREVGESSAARLKKQKKFFSKLLPQHHTTLKKKTNAEVGTEQSINESGITEEQQRTNTIRAMPNAVREVGESSAAKPKKLEKFFSKLLPQRSTTMKKETHAKVGTEQSINDNVITEERANIPEAISEVDGSIELSRKSNVKKTNAEVETEQSINESGITEEQQRAKIAEAISEVDGSGSMQLSGKSQQGQSRGEGEAAPPGRVEGEAPPHLPPLLDLSRTPHVDPPTPAASPDSPTNAPPPPPPPAAPNAPPPPPPPAYGHPPGETTPSQKPSIVICIAILTIFITILGTNKVMIVDKWWKVCTFVACVGASFIVVHLDTYPDLGHMANAMRLMTRFALGAAVILTESLFGGGLEAFVLSTIAVITYGFTFHIWHSEQYKIKLEKSRRIPF</sequence>
<feature type="compositionally biased region" description="Polar residues" evidence="1">
    <location>
        <begin position="51"/>
        <end position="65"/>
    </location>
</feature>
<reference evidence="4" key="1">
    <citation type="submission" date="2025-08" db="UniProtKB">
        <authorList>
            <consortium name="RefSeq"/>
        </authorList>
    </citation>
    <scope>IDENTIFICATION</scope>
</reference>
<feature type="transmembrane region" description="Helical" evidence="2">
    <location>
        <begin position="367"/>
        <end position="385"/>
    </location>
</feature>
<evidence type="ECO:0000256" key="2">
    <source>
        <dbReference type="SAM" id="Phobius"/>
    </source>
</evidence>
<feature type="compositionally biased region" description="Polar residues" evidence="1">
    <location>
        <begin position="161"/>
        <end position="171"/>
    </location>
</feature>
<evidence type="ECO:0000313" key="3">
    <source>
        <dbReference type="Proteomes" id="UP001515500"/>
    </source>
</evidence>
<proteinExistence type="predicted"/>
<organism evidence="3 4">
    <name type="scientific">Dioscorea cayennensis subsp. rotundata</name>
    <name type="common">White Guinea yam</name>
    <name type="synonym">Dioscorea rotundata</name>
    <dbReference type="NCBI Taxonomy" id="55577"/>
    <lineage>
        <taxon>Eukaryota</taxon>
        <taxon>Viridiplantae</taxon>
        <taxon>Streptophyta</taxon>
        <taxon>Embryophyta</taxon>
        <taxon>Tracheophyta</taxon>
        <taxon>Spermatophyta</taxon>
        <taxon>Magnoliopsida</taxon>
        <taxon>Liliopsida</taxon>
        <taxon>Dioscoreales</taxon>
        <taxon>Dioscoreaceae</taxon>
        <taxon>Dioscorea</taxon>
    </lineage>
</organism>
<dbReference type="AlphaFoldDB" id="A0AB40BPJ7"/>
<name>A0AB40BPJ7_DIOCR</name>
<evidence type="ECO:0000256" key="1">
    <source>
        <dbReference type="SAM" id="MobiDB-lite"/>
    </source>
</evidence>
<keyword evidence="2" id="KW-1133">Transmembrane helix</keyword>
<accession>A0AB40BPJ7</accession>
<protein>
    <submittedName>
        <fullName evidence="4">Formin-like protein 2</fullName>
    </submittedName>
</protein>
<keyword evidence="2" id="KW-0472">Membrane</keyword>
<feature type="compositionally biased region" description="Pro residues" evidence="1">
    <location>
        <begin position="248"/>
        <end position="271"/>
    </location>
</feature>
<feature type="transmembrane region" description="Helical" evidence="2">
    <location>
        <begin position="310"/>
        <end position="332"/>
    </location>
</feature>
<feature type="transmembrane region" description="Helical" evidence="2">
    <location>
        <begin position="285"/>
        <end position="304"/>
    </location>
</feature>
<gene>
    <name evidence="4" type="primary">LOC120265001</name>
</gene>
<dbReference type="Proteomes" id="UP001515500">
    <property type="component" value="Chromosome 7"/>
</dbReference>
<dbReference type="RefSeq" id="XP_039128870.1">
    <property type="nucleotide sequence ID" value="XM_039272936.1"/>
</dbReference>
<feature type="region of interest" description="Disordered" evidence="1">
    <location>
        <begin position="1"/>
        <end position="20"/>
    </location>
</feature>
<feature type="compositionally biased region" description="Polar residues" evidence="1">
    <location>
        <begin position="189"/>
        <end position="202"/>
    </location>
</feature>
<dbReference type="GeneID" id="120265001"/>
<feature type="region of interest" description="Disordered" evidence="1">
    <location>
        <begin position="102"/>
        <end position="279"/>
    </location>
</feature>
<keyword evidence="2" id="KW-0812">Transmembrane</keyword>
<feature type="region of interest" description="Disordered" evidence="1">
    <location>
        <begin position="36"/>
        <end position="65"/>
    </location>
</feature>
<keyword evidence="3" id="KW-1185">Reference proteome</keyword>
<evidence type="ECO:0000313" key="4">
    <source>
        <dbReference type="RefSeq" id="XP_039128870.1"/>
    </source>
</evidence>